<dbReference type="Pfam" id="PF04616">
    <property type="entry name" value="Glyco_hydro_43"/>
    <property type="match status" value="1"/>
</dbReference>
<evidence type="ECO:0000259" key="6">
    <source>
        <dbReference type="Pfam" id="PF16369"/>
    </source>
</evidence>
<protein>
    <submittedName>
        <fullName evidence="7">Glycoside hydrolase family 43 protein</fullName>
    </submittedName>
</protein>
<dbReference type="InterPro" id="IPR023296">
    <property type="entry name" value="Glyco_hydro_beta-prop_sf"/>
</dbReference>
<dbReference type="Proteomes" id="UP001163115">
    <property type="component" value="Chromosome"/>
</dbReference>
<dbReference type="PANTHER" id="PTHR43301">
    <property type="entry name" value="ARABINAN ENDO-1,5-ALPHA-L-ARABINOSIDASE"/>
    <property type="match status" value="1"/>
</dbReference>
<dbReference type="EMBL" id="CP113524">
    <property type="protein sequence ID" value="WAJ22320.1"/>
    <property type="molecule type" value="Genomic_DNA"/>
</dbReference>
<proteinExistence type="inferred from homology"/>
<comment type="pathway">
    <text evidence="1">Glycan metabolism; L-arabinan degradation.</text>
</comment>
<accession>A0ABY7A6N6</accession>
<dbReference type="PANTHER" id="PTHR43301:SF3">
    <property type="entry name" value="ARABINAN ENDO-1,5-ALPHA-L-ARABINOSIDASE A-RELATED"/>
    <property type="match status" value="1"/>
</dbReference>
<evidence type="ECO:0000256" key="4">
    <source>
        <dbReference type="ARBA" id="ARBA00023295"/>
    </source>
</evidence>
<dbReference type="SUPFAM" id="SSF75005">
    <property type="entry name" value="Arabinanase/levansucrase/invertase"/>
    <property type="match status" value="1"/>
</dbReference>
<evidence type="ECO:0000256" key="5">
    <source>
        <dbReference type="RuleBase" id="RU361187"/>
    </source>
</evidence>
<dbReference type="GO" id="GO:0016787">
    <property type="term" value="F:hydrolase activity"/>
    <property type="evidence" value="ECO:0007669"/>
    <property type="project" value="UniProtKB-KW"/>
</dbReference>
<dbReference type="Gene3D" id="2.40.128.10">
    <property type="match status" value="1"/>
</dbReference>
<dbReference type="CDD" id="cd18832">
    <property type="entry name" value="GH43_GsAbnA-like"/>
    <property type="match status" value="1"/>
</dbReference>
<dbReference type="RefSeq" id="WP_268114229.1">
    <property type="nucleotide sequence ID" value="NZ_CP113524.1"/>
</dbReference>
<keyword evidence="8" id="KW-1185">Reference proteome</keyword>
<name>A0ABY7A6N6_9FIRM</name>
<dbReference type="InterPro" id="IPR032291">
    <property type="entry name" value="Abn2_C"/>
</dbReference>
<evidence type="ECO:0000256" key="2">
    <source>
        <dbReference type="ARBA" id="ARBA00009865"/>
    </source>
</evidence>
<dbReference type="Pfam" id="PF16369">
    <property type="entry name" value="GH43_C"/>
    <property type="match status" value="1"/>
</dbReference>
<dbReference type="Gene3D" id="2.115.10.20">
    <property type="entry name" value="Glycosyl hydrolase domain, family 43"/>
    <property type="match status" value="1"/>
</dbReference>
<evidence type="ECO:0000256" key="1">
    <source>
        <dbReference type="ARBA" id="ARBA00004834"/>
    </source>
</evidence>
<keyword evidence="4 5" id="KW-0326">Glycosidase</keyword>
<feature type="domain" description="Extracellular endo-alpha-(1-&gt;5)-L-arabinanase C-terminal" evidence="6">
    <location>
        <begin position="444"/>
        <end position="544"/>
    </location>
</feature>
<organism evidence="7 8">
    <name type="scientific">Lacrimispora xylanolytica</name>
    <dbReference type="NCBI Taxonomy" id="29375"/>
    <lineage>
        <taxon>Bacteria</taxon>
        <taxon>Bacillati</taxon>
        <taxon>Bacillota</taxon>
        <taxon>Clostridia</taxon>
        <taxon>Lachnospirales</taxon>
        <taxon>Lachnospiraceae</taxon>
        <taxon>Lacrimispora</taxon>
    </lineage>
</organism>
<reference evidence="7" key="1">
    <citation type="submission" date="2022-11" db="EMBL/GenBank/DDBJ databases">
        <title>Lacrimispora xylanolytica sy1, complete genome.</title>
        <authorList>
            <person name="Choi S."/>
        </authorList>
    </citation>
    <scope>NUCLEOTIDE SEQUENCE</scope>
    <source>
        <strain evidence="7">Sy1</strain>
    </source>
</reference>
<keyword evidence="3 5" id="KW-0378">Hydrolase</keyword>
<dbReference type="InterPro" id="IPR050727">
    <property type="entry name" value="GH43_arabinanases"/>
</dbReference>
<dbReference type="InterPro" id="IPR006710">
    <property type="entry name" value="Glyco_hydro_43"/>
</dbReference>
<evidence type="ECO:0000313" key="8">
    <source>
        <dbReference type="Proteomes" id="UP001163115"/>
    </source>
</evidence>
<comment type="similarity">
    <text evidence="2 5">Belongs to the glycosyl hydrolase 43 family.</text>
</comment>
<evidence type="ECO:0000256" key="3">
    <source>
        <dbReference type="ARBA" id="ARBA00022801"/>
    </source>
</evidence>
<gene>
    <name evidence="7" type="ORF">OW255_12100</name>
</gene>
<evidence type="ECO:0000313" key="7">
    <source>
        <dbReference type="EMBL" id="WAJ22320.1"/>
    </source>
</evidence>
<sequence length="548" mass="61692">MSGVVRSRTFRKYLAVVGVLFVFVIAFMFQAQAEESSESPQNNQAAPKRVSVHDPSIVQAKDGEYYIFGSHLAGAKSKDLVNWTSLGTDYDNVTNNWLYGNVRENLKESFLWAGYDDGDCSGGKYAVWAPDVIWNPYYRNKDGSKGAYMIYYSASSTWRRSCIGYGISKNIDGPYTYVDTVIYSGFTKDGKTDGNSRRNTRWDNKYLNIKKLTDSGVLKNGISNQWFKGNEWNHNYGPNAIDPTLFFDKTGNKLYMVYGSWSGGIYLCELDRETGAVKYPGTDSVDGVSGNYVDRYFGVHLAGGNHQSGEGPYIIYDEESGYYYLYETYGGLTANGGYNMRLFRSKEVTGPYLDASGKNAAGNNSNNEQYGIKLMGNYKLGNRSTGYKAAGHNSAIIDGNKNRYLVYHQRFDNGTENHEVRIHQQFLNQKGWPVTAVFENKNDPINHYDSKEIHGKYDLYDHGQKTTSDMVKKETITLLENGKVQGDKAGTWKKTIGNKYDYITLNINGTEYQGVFFKQHDENGTAKPTMTFTTVGDNNTCIWGIKSE</sequence>